<gene>
    <name evidence="2" type="ORF">M431DRAFT_9378</name>
</gene>
<protein>
    <recommendedName>
        <fullName evidence="1">Protein kinase domain-containing protein</fullName>
    </recommendedName>
</protein>
<keyword evidence="3" id="KW-1185">Reference proteome</keyword>
<proteinExistence type="predicted"/>
<accession>A0A2T3ZZ50</accession>
<sequence>MGIFAEGPGLTQLGQNLPARLIITVNYELKYCYDLPVPPVLGRKAEILSREDLISKQLGSVLKTQGEQKEILLYLQASAKLIEGGKVDCLSSAPIVELHTEFQAKDFTFSFESHDGLLKRGTVNSASQTVCYKIELTRSMPEFLKIYKNIQAGAYVQRLFGTVKLGENYYVVMQDLEDGKTLASACRDNGLPDTPLARVSLAYDIAKTMAWYHNAQLLLKSVSDHTIVLQELSSGRLAPFLTKLQNARHILEQTTGLKYDVRYEAPEYDRLREHSKYTDIWSALQVWFHTTFRPRSGQKMRITPNCARANLPGDVNASGLSNLGSARDLIEQCWSRNPLLRPTAASAADILLDLRVQLSLRGAAEAEQASKPKGEATVEEYKPIQFNNTCKAEAKKADNDDADNLDHRKIEEAINAALAVVVHARKLNEKKQAFQQSEEHLSKDQFRLLSDKGGDRSPVENFLIGAVIFWNVCDVVQEEIESARIVGLALSAEGMRAHTSITYLQSAAETGYTEAYLELFKAHATLAREFRSKSF</sequence>
<name>A0A2T3ZZ50_TRIHA</name>
<dbReference type="EMBL" id="KZ679689">
    <property type="protein sequence ID" value="PTB50092.1"/>
    <property type="molecule type" value="Genomic_DNA"/>
</dbReference>
<dbReference type="RefSeq" id="XP_024769769.1">
    <property type="nucleotide sequence ID" value="XM_024924513.1"/>
</dbReference>
<dbReference type="Pfam" id="PF07714">
    <property type="entry name" value="PK_Tyr_Ser-Thr"/>
    <property type="match status" value="1"/>
</dbReference>
<dbReference type="SUPFAM" id="SSF56112">
    <property type="entry name" value="Protein kinase-like (PK-like)"/>
    <property type="match status" value="1"/>
</dbReference>
<organism evidence="2 3">
    <name type="scientific">Trichoderma harzianum CBS 226.95</name>
    <dbReference type="NCBI Taxonomy" id="983964"/>
    <lineage>
        <taxon>Eukaryota</taxon>
        <taxon>Fungi</taxon>
        <taxon>Dikarya</taxon>
        <taxon>Ascomycota</taxon>
        <taxon>Pezizomycotina</taxon>
        <taxon>Sordariomycetes</taxon>
        <taxon>Hypocreomycetidae</taxon>
        <taxon>Hypocreales</taxon>
        <taxon>Hypocreaceae</taxon>
        <taxon>Trichoderma</taxon>
    </lineage>
</organism>
<dbReference type="Gene3D" id="1.10.510.10">
    <property type="entry name" value="Transferase(Phosphotransferase) domain 1"/>
    <property type="match status" value="1"/>
</dbReference>
<evidence type="ECO:0000313" key="2">
    <source>
        <dbReference type="EMBL" id="PTB50092.1"/>
    </source>
</evidence>
<feature type="domain" description="Protein kinase" evidence="1">
    <location>
        <begin position="47"/>
        <end position="352"/>
    </location>
</feature>
<dbReference type="AlphaFoldDB" id="A0A2T3ZZ50"/>
<dbReference type="GO" id="GO:0005524">
    <property type="term" value="F:ATP binding"/>
    <property type="evidence" value="ECO:0007669"/>
    <property type="project" value="InterPro"/>
</dbReference>
<evidence type="ECO:0000259" key="1">
    <source>
        <dbReference type="PROSITE" id="PS50011"/>
    </source>
</evidence>
<dbReference type="Proteomes" id="UP000241690">
    <property type="component" value="Unassembled WGS sequence"/>
</dbReference>
<evidence type="ECO:0000313" key="3">
    <source>
        <dbReference type="Proteomes" id="UP000241690"/>
    </source>
</evidence>
<dbReference type="GO" id="GO:0004672">
    <property type="term" value="F:protein kinase activity"/>
    <property type="evidence" value="ECO:0007669"/>
    <property type="project" value="InterPro"/>
</dbReference>
<dbReference type="PROSITE" id="PS50011">
    <property type="entry name" value="PROTEIN_KINASE_DOM"/>
    <property type="match status" value="1"/>
</dbReference>
<dbReference type="InterPro" id="IPR001245">
    <property type="entry name" value="Ser-Thr/Tyr_kinase_cat_dom"/>
</dbReference>
<dbReference type="GeneID" id="36633096"/>
<reference evidence="2 3" key="1">
    <citation type="submission" date="2016-07" db="EMBL/GenBank/DDBJ databases">
        <title>Multiple horizontal gene transfer events from other fungi enriched the ability of initially mycotrophic Trichoderma (Ascomycota) to feed on dead plant biomass.</title>
        <authorList>
            <consortium name="DOE Joint Genome Institute"/>
            <person name="Aerts A."/>
            <person name="Atanasova L."/>
            <person name="Chenthamara K."/>
            <person name="Zhang J."/>
            <person name="Grujic M."/>
            <person name="Henrissat B."/>
            <person name="Kuo A."/>
            <person name="Salamov A."/>
            <person name="Lipzen A."/>
            <person name="Labutti K."/>
            <person name="Barry K."/>
            <person name="Miao Y."/>
            <person name="Rahimi M.J."/>
            <person name="Shen Q."/>
            <person name="Grigoriev I.V."/>
            <person name="Kubicek C.P."/>
            <person name="Druzhinina I.S."/>
        </authorList>
    </citation>
    <scope>NUCLEOTIDE SEQUENCE [LARGE SCALE GENOMIC DNA]</scope>
    <source>
        <strain evidence="2 3">CBS 226.95</strain>
    </source>
</reference>
<dbReference type="InterPro" id="IPR011009">
    <property type="entry name" value="Kinase-like_dom_sf"/>
</dbReference>
<dbReference type="InterPro" id="IPR000719">
    <property type="entry name" value="Prot_kinase_dom"/>
</dbReference>